<comment type="subcellular location">
    <subcellularLocation>
        <location evidence="1">Secreted</location>
    </subcellularLocation>
</comment>
<keyword evidence="2" id="KW-0964">Secreted</keyword>
<name>A0A399T358_9BACT</name>
<dbReference type="Gene3D" id="3.40.50.1820">
    <property type="entry name" value="alpha/beta hydrolase"/>
    <property type="match status" value="1"/>
</dbReference>
<organism evidence="9 10">
    <name type="scientific">Maribellus luteus</name>
    <dbReference type="NCBI Taxonomy" id="2305463"/>
    <lineage>
        <taxon>Bacteria</taxon>
        <taxon>Pseudomonadati</taxon>
        <taxon>Bacteroidota</taxon>
        <taxon>Bacteroidia</taxon>
        <taxon>Marinilabiliales</taxon>
        <taxon>Prolixibacteraceae</taxon>
        <taxon>Maribellus</taxon>
    </lineage>
</organism>
<keyword evidence="3" id="KW-0858">Xylan degradation</keyword>
<dbReference type="EMBL" id="QWGR01000003">
    <property type="protein sequence ID" value="RIJ49295.1"/>
    <property type="molecule type" value="Genomic_DNA"/>
</dbReference>
<comment type="caution">
    <text evidence="9">The sequence shown here is derived from an EMBL/GenBank/DDBJ whole genome shotgun (WGS) entry which is preliminary data.</text>
</comment>
<dbReference type="GO" id="GO:0030600">
    <property type="term" value="F:feruloyl esterase activity"/>
    <property type="evidence" value="ECO:0007669"/>
    <property type="project" value="InterPro"/>
</dbReference>
<evidence type="ECO:0000256" key="2">
    <source>
        <dbReference type="ARBA" id="ARBA00022525"/>
    </source>
</evidence>
<evidence type="ECO:0000256" key="3">
    <source>
        <dbReference type="ARBA" id="ARBA00022651"/>
    </source>
</evidence>
<evidence type="ECO:0000259" key="8">
    <source>
        <dbReference type="Pfam" id="PF00326"/>
    </source>
</evidence>
<dbReference type="AlphaFoldDB" id="A0A399T358"/>
<keyword evidence="4" id="KW-0732">Signal</keyword>
<dbReference type="Pfam" id="PF00326">
    <property type="entry name" value="Peptidase_S9"/>
    <property type="match status" value="1"/>
</dbReference>
<dbReference type="InterPro" id="IPR043595">
    <property type="entry name" value="FaeB/C/D"/>
</dbReference>
<proteinExistence type="predicted"/>
<evidence type="ECO:0000256" key="4">
    <source>
        <dbReference type="ARBA" id="ARBA00022729"/>
    </source>
</evidence>
<dbReference type="GO" id="GO:0005576">
    <property type="term" value="C:extracellular region"/>
    <property type="evidence" value="ECO:0007669"/>
    <property type="project" value="UniProtKB-SubCell"/>
</dbReference>
<dbReference type="PANTHER" id="PTHR38050:SF2">
    <property type="entry name" value="FERULOYL ESTERASE C-RELATED"/>
    <property type="match status" value="1"/>
</dbReference>
<evidence type="ECO:0000256" key="1">
    <source>
        <dbReference type="ARBA" id="ARBA00004613"/>
    </source>
</evidence>
<keyword evidence="10" id="KW-1185">Reference proteome</keyword>
<evidence type="ECO:0000256" key="5">
    <source>
        <dbReference type="ARBA" id="ARBA00022801"/>
    </source>
</evidence>
<feature type="domain" description="Peptidase S9 prolyl oligopeptidase catalytic" evidence="8">
    <location>
        <begin position="100"/>
        <end position="189"/>
    </location>
</feature>
<dbReference type="PANTHER" id="PTHR38050">
    <property type="match status" value="1"/>
</dbReference>
<evidence type="ECO:0000256" key="7">
    <source>
        <dbReference type="ARBA" id="ARBA00023326"/>
    </source>
</evidence>
<evidence type="ECO:0000256" key="6">
    <source>
        <dbReference type="ARBA" id="ARBA00023277"/>
    </source>
</evidence>
<dbReference type="GO" id="GO:0008236">
    <property type="term" value="F:serine-type peptidase activity"/>
    <property type="evidence" value="ECO:0007669"/>
    <property type="project" value="InterPro"/>
</dbReference>
<keyword evidence="7" id="KW-0624">Polysaccharide degradation</keyword>
<dbReference type="SUPFAM" id="SSF53474">
    <property type="entry name" value="alpha/beta-Hydrolases"/>
    <property type="match status" value="1"/>
</dbReference>
<dbReference type="InterPro" id="IPR001375">
    <property type="entry name" value="Peptidase_S9_cat"/>
</dbReference>
<sequence>MFVLITKKRGWSLFKKGYIMKTVFLLVWISMVSMGCLAQVGTEKVYLEVDGLIRFYQVYLPRTYDAKKSYPVVFILHGGGGKAKGMLNFTGRRFNELADRDGFIAVYPNGYRRGWNDGERDTLSVARRLKIDDVGFFDAMIDDLDQKLAIDRKNIFACGISNGGFMVQRLAIERSRVFKAIGVVAATMSGDQQKTDPGNPVPVIFIGGDADPLVPYNGGPVVVLKQKRGEVLSNAEAIQYWKNVNGCSQKSDVYAFPDINTDDDCTAVKTVWENPANDRLKIVDIKVVNGGHTWPGMRQYLPRSMVGNTNRDFNGCDEIWAFFESTITQ</sequence>
<dbReference type="GO" id="GO:0045493">
    <property type="term" value="P:xylan catabolic process"/>
    <property type="evidence" value="ECO:0007669"/>
    <property type="project" value="UniProtKB-KW"/>
</dbReference>
<protein>
    <recommendedName>
        <fullName evidence="8">Peptidase S9 prolyl oligopeptidase catalytic domain-containing protein</fullName>
    </recommendedName>
</protein>
<evidence type="ECO:0000313" key="10">
    <source>
        <dbReference type="Proteomes" id="UP000265926"/>
    </source>
</evidence>
<gene>
    <name evidence="9" type="ORF">D1614_07040</name>
</gene>
<reference evidence="9 10" key="1">
    <citation type="submission" date="2018-08" db="EMBL/GenBank/DDBJ databases">
        <title>Pallidiluteibacterium maritimus gen. nov., sp. nov., isolated from coastal sediment.</title>
        <authorList>
            <person name="Zhou L.Y."/>
        </authorList>
    </citation>
    <scope>NUCLEOTIDE SEQUENCE [LARGE SCALE GENOMIC DNA]</scope>
    <source>
        <strain evidence="9 10">XSD2</strain>
    </source>
</reference>
<dbReference type="GO" id="GO:0006508">
    <property type="term" value="P:proteolysis"/>
    <property type="evidence" value="ECO:0007669"/>
    <property type="project" value="InterPro"/>
</dbReference>
<dbReference type="Proteomes" id="UP000265926">
    <property type="component" value="Unassembled WGS sequence"/>
</dbReference>
<accession>A0A399T358</accession>
<keyword evidence="5" id="KW-0378">Hydrolase</keyword>
<dbReference type="InterPro" id="IPR029058">
    <property type="entry name" value="AB_hydrolase_fold"/>
</dbReference>
<keyword evidence="6" id="KW-0119">Carbohydrate metabolism</keyword>
<evidence type="ECO:0000313" key="9">
    <source>
        <dbReference type="EMBL" id="RIJ49295.1"/>
    </source>
</evidence>